<feature type="region of interest" description="Disordered" evidence="4">
    <location>
        <begin position="318"/>
        <end position="340"/>
    </location>
</feature>
<keyword evidence="7" id="KW-1185">Reference proteome</keyword>
<evidence type="ECO:0000256" key="1">
    <source>
        <dbReference type="ARBA" id="ARBA00023015"/>
    </source>
</evidence>
<dbReference type="Pfam" id="PF00356">
    <property type="entry name" value="LacI"/>
    <property type="match status" value="1"/>
</dbReference>
<dbReference type="InterPro" id="IPR028082">
    <property type="entry name" value="Peripla_BP_I"/>
</dbReference>
<dbReference type="PANTHER" id="PTHR30146:SF109">
    <property type="entry name" value="HTH-TYPE TRANSCRIPTIONAL REGULATOR GALS"/>
    <property type="match status" value="1"/>
</dbReference>
<keyword evidence="3" id="KW-0804">Transcription</keyword>
<feature type="domain" description="HTH lacI-type" evidence="5">
    <location>
        <begin position="13"/>
        <end position="67"/>
    </location>
</feature>
<dbReference type="Gene3D" id="1.10.260.40">
    <property type="entry name" value="lambda repressor-like DNA-binding domains"/>
    <property type="match status" value="1"/>
</dbReference>
<dbReference type="GO" id="GO:0003700">
    <property type="term" value="F:DNA-binding transcription factor activity"/>
    <property type="evidence" value="ECO:0007669"/>
    <property type="project" value="TreeGrafter"/>
</dbReference>
<dbReference type="Pfam" id="PF13377">
    <property type="entry name" value="Peripla_BP_3"/>
    <property type="match status" value="1"/>
</dbReference>
<evidence type="ECO:0000259" key="5">
    <source>
        <dbReference type="PROSITE" id="PS50932"/>
    </source>
</evidence>
<dbReference type="PANTHER" id="PTHR30146">
    <property type="entry name" value="LACI-RELATED TRANSCRIPTIONAL REPRESSOR"/>
    <property type="match status" value="1"/>
</dbReference>
<keyword evidence="2" id="KW-0238">DNA-binding</keyword>
<dbReference type="EMBL" id="QETB01000001">
    <property type="protein sequence ID" value="PWF27741.1"/>
    <property type="molecule type" value="Genomic_DNA"/>
</dbReference>
<dbReference type="GO" id="GO:0000976">
    <property type="term" value="F:transcription cis-regulatory region binding"/>
    <property type="evidence" value="ECO:0007669"/>
    <property type="project" value="TreeGrafter"/>
</dbReference>
<dbReference type="SUPFAM" id="SSF47413">
    <property type="entry name" value="lambda repressor-like DNA-binding domains"/>
    <property type="match status" value="1"/>
</dbReference>
<dbReference type="CDD" id="cd06267">
    <property type="entry name" value="PBP1_LacI_sugar_binding-like"/>
    <property type="match status" value="1"/>
</dbReference>
<name>A0A2V1KDP5_9ACTO</name>
<proteinExistence type="predicted"/>
<dbReference type="SMART" id="SM00354">
    <property type="entry name" value="HTH_LACI"/>
    <property type="match status" value="1"/>
</dbReference>
<dbReference type="Proteomes" id="UP000245283">
    <property type="component" value="Unassembled WGS sequence"/>
</dbReference>
<evidence type="ECO:0000256" key="3">
    <source>
        <dbReference type="ARBA" id="ARBA00023163"/>
    </source>
</evidence>
<dbReference type="InterPro" id="IPR046335">
    <property type="entry name" value="LacI/GalR-like_sensor"/>
</dbReference>
<protein>
    <submittedName>
        <fullName evidence="6">LacI family transcriptional regulator</fullName>
    </submittedName>
</protein>
<dbReference type="CDD" id="cd01392">
    <property type="entry name" value="HTH_LacI"/>
    <property type="match status" value="1"/>
</dbReference>
<dbReference type="InterPro" id="IPR000843">
    <property type="entry name" value="HTH_LacI"/>
</dbReference>
<evidence type="ECO:0000313" key="7">
    <source>
        <dbReference type="Proteomes" id="UP000245283"/>
    </source>
</evidence>
<dbReference type="InterPro" id="IPR010982">
    <property type="entry name" value="Lambda_DNA-bd_dom_sf"/>
</dbReference>
<evidence type="ECO:0000256" key="2">
    <source>
        <dbReference type="ARBA" id="ARBA00023125"/>
    </source>
</evidence>
<evidence type="ECO:0000313" key="6">
    <source>
        <dbReference type="EMBL" id="PWF27741.1"/>
    </source>
</evidence>
<dbReference type="SUPFAM" id="SSF53822">
    <property type="entry name" value="Periplasmic binding protein-like I"/>
    <property type="match status" value="1"/>
</dbReference>
<dbReference type="OrthoDB" id="37081at2"/>
<dbReference type="PROSITE" id="PS50932">
    <property type="entry name" value="HTH_LACI_2"/>
    <property type="match status" value="1"/>
</dbReference>
<sequence length="340" mass="36996">MDQYLGGLMASRPTQADVAVIAGVSRQTVSLVVRDDPRVSDQKRDAVHAAMQELGYHTNLAARALASNRTRFIGIVLSVMDNPFHSHLVELIRQHCETANLIPFIAPVGENTAEESIAITRFSELNVDGLILISPLLEEDQIQGIASRTPTVLVTRNVGPENADLVHTDDVAGGRMATEHLLDAGYERVIFLGYDRPVPGDSSVLRWRGYEQVMGEVAQAPHSYLRPKEAVTATARSILEQFGAGTGIVCHNDMIAIEVIGVLGEFGLALGKDIGIVGFDNTRIGALPAISLTSIDQQTEEIARKAMNFLTERVEGQRSDRKNLSLPSTLIPRGSTQRTR</sequence>
<accession>A0A2V1KDP5</accession>
<organism evidence="6 7">
    <name type="scientific">Ancrocorticia populi</name>
    <dbReference type="NCBI Taxonomy" id="2175228"/>
    <lineage>
        <taxon>Bacteria</taxon>
        <taxon>Bacillati</taxon>
        <taxon>Actinomycetota</taxon>
        <taxon>Actinomycetes</taxon>
        <taxon>Actinomycetales</taxon>
        <taxon>Actinomycetaceae</taxon>
        <taxon>Ancrocorticia</taxon>
    </lineage>
</organism>
<gene>
    <name evidence="6" type="ORF">DD236_00635</name>
</gene>
<dbReference type="AlphaFoldDB" id="A0A2V1KDP5"/>
<dbReference type="Gene3D" id="3.40.50.2300">
    <property type="match status" value="2"/>
</dbReference>
<evidence type="ECO:0000256" key="4">
    <source>
        <dbReference type="SAM" id="MobiDB-lite"/>
    </source>
</evidence>
<reference evidence="7" key="1">
    <citation type="submission" date="2018-05" db="EMBL/GenBank/DDBJ databases">
        <authorList>
            <person name="Li Y."/>
        </authorList>
    </citation>
    <scope>NUCLEOTIDE SEQUENCE [LARGE SCALE GENOMIC DNA]</scope>
    <source>
        <strain evidence="7">sk1b4</strain>
    </source>
</reference>
<keyword evidence="1" id="KW-0805">Transcription regulation</keyword>
<comment type="caution">
    <text evidence="6">The sequence shown here is derived from an EMBL/GenBank/DDBJ whole genome shotgun (WGS) entry which is preliminary data.</text>
</comment>